<gene>
    <name evidence="2" type="ORF">I4641_04945</name>
</gene>
<dbReference type="InterPro" id="IPR007791">
    <property type="entry name" value="DjlA_N"/>
</dbReference>
<keyword evidence="3" id="KW-1185">Reference proteome</keyword>
<dbReference type="Gene3D" id="1.10.3680.10">
    <property type="entry name" value="TerB-like"/>
    <property type="match status" value="1"/>
</dbReference>
<evidence type="ECO:0000313" key="3">
    <source>
        <dbReference type="Proteomes" id="UP000729733"/>
    </source>
</evidence>
<dbReference type="CDD" id="cd07176">
    <property type="entry name" value="terB"/>
    <property type="match status" value="1"/>
</dbReference>
<evidence type="ECO:0000313" key="2">
    <source>
        <dbReference type="EMBL" id="MCC0176323.1"/>
    </source>
</evidence>
<sequence length="148" mass="16614">MNSTIKTSNLQKELNIYLTPKESFAAIMLCAVSVDGHMAETELQNLMTTLQRTKLFKDKTKASIINTLNKLLRIIKTYDVDTLLQLALPNLPEYLNETVFALATDITLADGAMFEEELSMLSKLSDCLSIPEDKVDRITEVIMIKNKG</sequence>
<dbReference type="EMBL" id="JADWDC010000008">
    <property type="protein sequence ID" value="MCC0176323.1"/>
    <property type="molecule type" value="Genomic_DNA"/>
</dbReference>
<dbReference type="RefSeq" id="WP_229639364.1">
    <property type="nucleotide sequence ID" value="NZ_JADWDC010000008.1"/>
</dbReference>
<reference evidence="2" key="1">
    <citation type="journal article" date="2021" name="Antonie Van Leeuwenhoek">
        <title>Draft genome and description of Waterburya agarophytonicola gen. nov. sp. nov. (Pleurocapsales, Cyanobacteria): a seaweed symbiont.</title>
        <authorList>
            <person name="Bonthond G."/>
            <person name="Shalygin S."/>
            <person name="Bayer T."/>
            <person name="Weinberger F."/>
        </authorList>
    </citation>
    <scope>NUCLEOTIDE SEQUENCE</scope>
    <source>
        <strain evidence="2">KI4</strain>
    </source>
</reference>
<feature type="domain" description="Co-chaperone DjlA N-terminal" evidence="1">
    <location>
        <begin position="24"/>
        <end position="138"/>
    </location>
</feature>
<proteinExistence type="predicted"/>
<comment type="caution">
    <text evidence="2">The sequence shown here is derived from an EMBL/GenBank/DDBJ whole genome shotgun (WGS) entry which is preliminary data.</text>
</comment>
<evidence type="ECO:0000259" key="1">
    <source>
        <dbReference type="Pfam" id="PF05099"/>
    </source>
</evidence>
<name>A0A964FG98_9CYAN</name>
<dbReference type="InterPro" id="IPR029024">
    <property type="entry name" value="TerB-like"/>
</dbReference>
<dbReference type="SUPFAM" id="SSF158682">
    <property type="entry name" value="TerB-like"/>
    <property type="match status" value="1"/>
</dbReference>
<dbReference type="Pfam" id="PF05099">
    <property type="entry name" value="TerB"/>
    <property type="match status" value="1"/>
</dbReference>
<dbReference type="AlphaFoldDB" id="A0A964FG98"/>
<organism evidence="2 3">
    <name type="scientific">Waterburya agarophytonicola KI4</name>
    <dbReference type="NCBI Taxonomy" id="2874699"/>
    <lineage>
        <taxon>Bacteria</taxon>
        <taxon>Bacillati</taxon>
        <taxon>Cyanobacteriota</taxon>
        <taxon>Cyanophyceae</taxon>
        <taxon>Pleurocapsales</taxon>
        <taxon>Hyellaceae</taxon>
        <taxon>Waterburya</taxon>
        <taxon>Waterburya agarophytonicola</taxon>
    </lineage>
</organism>
<protein>
    <submittedName>
        <fullName evidence="2">Tellurite resistance TerB family protein</fullName>
    </submittedName>
</protein>
<dbReference type="Proteomes" id="UP000729733">
    <property type="component" value="Unassembled WGS sequence"/>
</dbReference>
<accession>A0A964FG98</accession>